<dbReference type="EMBL" id="JANPWB010000009">
    <property type="protein sequence ID" value="KAJ1149280.1"/>
    <property type="molecule type" value="Genomic_DNA"/>
</dbReference>
<dbReference type="Proteomes" id="UP001066276">
    <property type="component" value="Chromosome 5"/>
</dbReference>
<proteinExistence type="predicted"/>
<accession>A0AAV7RAX7</accession>
<keyword evidence="2" id="KW-1185">Reference proteome</keyword>
<evidence type="ECO:0000313" key="2">
    <source>
        <dbReference type="Proteomes" id="UP001066276"/>
    </source>
</evidence>
<reference evidence="1" key="1">
    <citation type="journal article" date="2022" name="bioRxiv">
        <title>Sequencing and chromosome-scale assembly of the giantPleurodeles waltlgenome.</title>
        <authorList>
            <person name="Brown T."/>
            <person name="Elewa A."/>
            <person name="Iarovenko S."/>
            <person name="Subramanian E."/>
            <person name="Araus A.J."/>
            <person name="Petzold A."/>
            <person name="Susuki M."/>
            <person name="Suzuki K.-i.T."/>
            <person name="Hayashi T."/>
            <person name="Toyoda A."/>
            <person name="Oliveira C."/>
            <person name="Osipova E."/>
            <person name="Leigh N.D."/>
            <person name="Simon A."/>
            <person name="Yun M.H."/>
        </authorList>
    </citation>
    <scope>NUCLEOTIDE SEQUENCE</scope>
    <source>
        <strain evidence="1">20211129_DDA</strain>
        <tissue evidence="1">Liver</tissue>
    </source>
</reference>
<sequence>MPVPSRSAAELKECPVFEAAGGDGERRKRCAGEVLRQGRARRNDAPLGPWRVMVLPGMMGYVVSLGDVVRCPGCPSA</sequence>
<evidence type="ECO:0000313" key="1">
    <source>
        <dbReference type="EMBL" id="KAJ1149280.1"/>
    </source>
</evidence>
<gene>
    <name evidence="1" type="ORF">NDU88_002092</name>
</gene>
<dbReference type="AlphaFoldDB" id="A0AAV7RAX7"/>
<comment type="caution">
    <text evidence="1">The sequence shown here is derived from an EMBL/GenBank/DDBJ whole genome shotgun (WGS) entry which is preliminary data.</text>
</comment>
<protein>
    <submittedName>
        <fullName evidence="1">Uncharacterized protein</fullName>
    </submittedName>
</protein>
<name>A0AAV7RAX7_PLEWA</name>
<organism evidence="1 2">
    <name type="scientific">Pleurodeles waltl</name>
    <name type="common">Iberian ribbed newt</name>
    <dbReference type="NCBI Taxonomy" id="8319"/>
    <lineage>
        <taxon>Eukaryota</taxon>
        <taxon>Metazoa</taxon>
        <taxon>Chordata</taxon>
        <taxon>Craniata</taxon>
        <taxon>Vertebrata</taxon>
        <taxon>Euteleostomi</taxon>
        <taxon>Amphibia</taxon>
        <taxon>Batrachia</taxon>
        <taxon>Caudata</taxon>
        <taxon>Salamandroidea</taxon>
        <taxon>Salamandridae</taxon>
        <taxon>Pleurodelinae</taxon>
        <taxon>Pleurodeles</taxon>
    </lineage>
</organism>